<keyword evidence="3 5" id="KW-1133">Transmembrane helix</keyword>
<dbReference type="AlphaFoldDB" id="A0A1G4PRP9"/>
<dbReference type="EMBL" id="FMTS01000001">
    <property type="protein sequence ID" value="SCW34970.1"/>
    <property type="molecule type" value="Genomic_DNA"/>
</dbReference>
<dbReference type="InterPro" id="IPR052165">
    <property type="entry name" value="Membrane_assoc_protease"/>
</dbReference>
<dbReference type="Proteomes" id="UP000199150">
    <property type="component" value="Unassembled WGS sequence"/>
</dbReference>
<dbReference type="Gene3D" id="2.40.50.140">
    <property type="entry name" value="Nucleic acid-binding proteins"/>
    <property type="match status" value="1"/>
</dbReference>
<proteinExistence type="predicted"/>
<dbReference type="Pfam" id="PF01957">
    <property type="entry name" value="NfeD"/>
    <property type="match status" value="1"/>
</dbReference>
<protein>
    <recommendedName>
        <fullName evidence="6">NfeD-like C-terminal domain-containing protein</fullName>
    </recommendedName>
</protein>
<dbReference type="PANTHER" id="PTHR33507">
    <property type="entry name" value="INNER MEMBRANE PROTEIN YBBJ"/>
    <property type="match status" value="1"/>
</dbReference>
<evidence type="ECO:0000256" key="5">
    <source>
        <dbReference type="SAM" id="Phobius"/>
    </source>
</evidence>
<evidence type="ECO:0000259" key="6">
    <source>
        <dbReference type="Pfam" id="PF01957"/>
    </source>
</evidence>
<dbReference type="InterPro" id="IPR012340">
    <property type="entry name" value="NA-bd_OB-fold"/>
</dbReference>
<feature type="transmembrane region" description="Helical" evidence="5">
    <location>
        <begin position="56"/>
        <end position="78"/>
    </location>
</feature>
<evidence type="ECO:0000256" key="3">
    <source>
        <dbReference type="ARBA" id="ARBA00022989"/>
    </source>
</evidence>
<evidence type="ECO:0000313" key="8">
    <source>
        <dbReference type="Proteomes" id="UP000199150"/>
    </source>
</evidence>
<dbReference type="RefSeq" id="WP_090643504.1">
    <property type="nucleotide sequence ID" value="NZ_CBCRYE010000001.1"/>
</dbReference>
<dbReference type="STRING" id="260084.SAMN02927928_0609"/>
<keyword evidence="2 5" id="KW-0812">Transmembrane</keyword>
<sequence>MDMNAILLMGPMSMNAFWFWFVFGLLLLGIEMFLGTQWLLWAAAAAGVVAVICLTGLPFGLFLQALTFAVLSLVMGLLTPKFLKVSSHSPDVNDPHRRMVGKEAEVLSGFELVSGGERTGRVVFDGVEWPAVLGESSQMKLAASDRVIIERIYEGRVFVRPA</sequence>
<organism evidence="7 8">
    <name type="scientific">Asticcacaulis taihuensis</name>
    <dbReference type="NCBI Taxonomy" id="260084"/>
    <lineage>
        <taxon>Bacteria</taxon>
        <taxon>Pseudomonadati</taxon>
        <taxon>Pseudomonadota</taxon>
        <taxon>Alphaproteobacteria</taxon>
        <taxon>Caulobacterales</taxon>
        <taxon>Caulobacteraceae</taxon>
        <taxon>Asticcacaulis</taxon>
    </lineage>
</organism>
<keyword evidence="4 5" id="KW-0472">Membrane</keyword>
<dbReference type="PANTHER" id="PTHR33507:SF3">
    <property type="entry name" value="INNER MEMBRANE PROTEIN YBBJ"/>
    <property type="match status" value="1"/>
</dbReference>
<dbReference type="GO" id="GO:0005886">
    <property type="term" value="C:plasma membrane"/>
    <property type="evidence" value="ECO:0007669"/>
    <property type="project" value="TreeGrafter"/>
</dbReference>
<name>A0A1G4PRP9_9CAUL</name>
<evidence type="ECO:0000256" key="1">
    <source>
        <dbReference type="ARBA" id="ARBA00004141"/>
    </source>
</evidence>
<gene>
    <name evidence="7" type="ORF">SAMN02927928_0609</name>
</gene>
<feature type="domain" description="NfeD-like C-terminal" evidence="6">
    <location>
        <begin position="98"/>
        <end position="161"/>
    </location>
</feature>
<comment type="subcellular location">
    <subcellularLocation>
        <location evidence="1">Membrane</location>
        <topology evidence="1">Multi-pass membrane protein</topology>
    </subcellularLocation>
</comment>
<evidence type="ECO:0000256" key="4">
    <source>
        <dbReference type="ARBA" id="ARBA00023136"/>
    </source>
</evidence>
<keyword evidence="8" id="KW-1185">Reference proteome</keyword>
<dbReference type="InterPro" id="IPR002810">
    <property type="entry name" value="NfeD-like_C"/>
</dbReference>
<reference evidence="8" key="1">
    <citation type="submission" date="2016-10" db="EMBL/GenBank/DDBJ databases">
        <authorList>
            <person name="Varghese N."/>
            <person name="Submissions S."/>
        </authorList>
    </citation>
    <scope>NUCLEOTIDE SEQUENCE [LARGE SCALE GENOMIC DNA]</scope>
    <source>
        <strain evidence="8">CGMCC 1.3431</strain>
    </source>
</reference>
<accession>A0A1G4PRP9</accession>
<dbReference type="OrthoDB" id="7204091at2"/>
<evidence type="ECO:0000256" key="2">
    <source>
        <dbReference type="ARBA" id="ARBA00022692"/>
    </source>
</evidence>
<evidence type="ECO:0000313" key="7">
    <source>
        <dbReference type="EMBL" id="SCW34970.1"/>
    </source>
</evidence>